<dbReference type="PANTHER" id="PTHR15496">
    <property type="entry name" value="GENERAL TRANSCRIPTION FACTOR 3C POLYPEPTIDE 4 FAMILY"/>
    <property type="match status" value="1"/>
</dbReference>
<keyword evidence="4" id="KW-1185">Reference proteome</keyword>
<gene>
    <name evidence="3" type="ORF">UTRI_03049</name>
</gene>
<feature type="domain" description="Transcription factor IIIC putative zinc-finger" evidence="2">
    <location>
        <begin position="608"/>
        <end position="698"/>
    </location>
</feature>
<dbReference type="InterPro" id="IPR044230">
    <property type="entry name" value="GTF3C4"/>
</dbReference>
<dbReference type="Pfam" id="PF12657">
    <property type="entry name" value="TFIIIC_delta"/>
    <property type="match status" value="1"/>
</dbReference>
<dbReference type="SUPFAM" id="SSF50978">
    <property type="entry name" value="WD40 repeat-like"/>
    <property type="match status" value="1"/>
</dbReference>
<name>A0A5C3E4U0_9BASI</name>
<dbReference type="AlphaFoldDB" id="A0A5C3E4U0"/>
<dbReference type="InterPro" id="IPR036322">
    <property type="entry name" value="WD40_repeat_dom_sf"/>
</dbReference>
<dbReference type="EMBL" id="OOIN01000012">
    <property type="protein sequence ID" value="SPO25684.1"/>
    <property type="molecule type" value="Genomic_DNA"/>
</dbReference>
<organism evidence="3 4">
    <name type="scientific">Ustilago trichophora</name>
    <dbReference type="NCBI Taxonomy" id="86804"/>
    <lineage>
        <taxon>Eukaryota</taxon>
        <taxon>Fungi</taxon>
        <taxon>Dikarya</taxon>
        <taxon>Basidiomycota</taxon>
        <taxon>Ustilaginomycotina</taxon>
        <taxon>Ustilaginomycetes</taxon>
        <taxon>Ustilaginales</taxon>
        <taxon>Ustilaginaceae</taxon>
        <taxon>Ustilago</taxon>
    </lineage>
</organism>
<sequence length="703" mass="77503">MVTHPNSAPQRIERVRACSIALSSVSSLLGNLEWSDLGQALVVTQDAIVMLSPLVGLHPNLAGQSRAQDLDCHPDWDGCFPHSVIQINVKSFLQGQHSVRRRLLLESDHSSVDPRFLGIQWSSASWSKPGMGPHGSCLILATTSEQDLFVLGAPRNAWTGEWQLLHAIDLSPVADLTNLDAAPSSGAGPHADGHKLVFTQSRALLRKKQMATEVLCASFIHPSPTNSSTYIVAGTRSGHIALWECQPITGHCTFLSATQASDTSIQQLILSTRVDANDATSQATIAFQDEGGIRLCDFCVQEDRPFVRLSTLGTVYSHHSMISAWHWHNHHLIYSTIGKVHVYDVRTAQTVTLTLATEPNSSYDPFSPAISVGDCSDPQYSVQVVLQDLRVYLIPSLAIPLPRSLPRTLSPIYPPTLSGYPPLTETLQRKHELHQAFLGYQTDPGSSLSSASVVGAVRTDERVAFLGYNVSEIIRYQMEVIHNGNVQPVKILDEALERVSLTTSSPPYLVVCTILACLCTHQQPDAFRDQLLSAVEQRWRPLLDASAADDKSESLKFAQVRNAKERLLYLLTLRLDSSSKSHLASLSTLRKRHKEFILRDWFKKSGQSQDAATDESCAACQTQLTLSWDKEQDNFGWARCQKGHVWPRCSVSLAPISDREVRVCTGCWSKSLVPGKPGQTARQFDMLAAATKCLYCGSCWIVR</sequence>
<dbReference type="GO" id="GO:0000127">
    <property type="term" value="C:transcription factor TFIIIC complex"/>
    <property type="evidence" value="ECO:0007669"/>
    <property type="project" value="InterPro"/>
</dbReference>
<feature type="domain" description="Transcription factor IIIC 90kDa subunit N-terminal" evidence="1">
    <location>
        <begin position="34"/>
        <end position="316"/>
    </location>
</feature>
<accession>A0A5C3E4U0</accession>
<evidence type="ECO:0000313" key="3">
    <source>
        <dbReference type="EMBL" id="SPO25684.1"/>
    </source>
</evidence>
<dbReference type="Pfam" id="PF12660">
    <property type="entry name" value="zf-TFIIIC"/>
    <property type="match status" value="1"/>
</dbReference>
<evidence type="ECO:0000259" key="1">
    <source>
        <dbReference type="Pfam" id="PF12657"/>
    </source>
</evidence>
<proteinExistence type="predicted"/>
<dbReference type="GO" id="GO:0004402">
    <property type="term" value="F:histone acetyltransferase activity"/>
    <property type="evidence" value="ECO:0007669"/>
    <property type="project" value="InterPro"/>
</dbReference>
<dbReference type="GO" id="GO:0006384">
    <property type="term" value="P:transcription initiation at RNA polymerase III promoter"/>
    <property type="evidence" value="ECO:0007669"/>
    <property type="project" value="InterPro"/>
</dbReference>
<dbReference type="Proteomes" id="UP000324022">
    <property type="component" value="Unassembled WGS sequence"/>
</dbReference>
<evidence type="ECO:0000313" key="4">
    <source>
        <dbReference type="Proteomes" id="UP000324022"/>
    </source>
</evidence>
<protein>
    <recommendedName>
        <fullName evidence="5">Transcription factor IIIC 90kDa subunit N-terminal domain-containing protein</fullName>
    </recommendedName>
</protein>
<dbReference type="InterPro" id="IPR024764">
    <property type="entry name" value="TFIIIC_Znf"/>
</dbReference>
<dbReference type="OrthoDB" id="6021743at2759"/>
<reference evidence="3 4" key="1">
    <citation type="submission" date="2018-03" db="EMBL/GenBank/DDBJ databases">
        <authorList>
            <person name="Guldener U."/>
        </authorList>
    </citation>
    <scope>NUCLEOTIDE SEQUENCE [LARGE SCALE GENOMIC DNA]</scope>
    <source>
        <strain evidence="3 4">NBRC100155</strain>
    </source>
</reference>
<evidence type="ECO:0008006" key="5">
    <source>
        <dbReference type="Google" id="ProtNLM"/>
    </source>
</evidence>
<dbReference type="InterPro" id="IPR024761">
    <property type="entry name" value="TFIIIC_delta_N"/>
</dbReference>
<dbReference type="PANTHER" id="PTHR15496:SF2">
    <property type="entry name" value="GENERAL TRANSCRIPTION FACTOR 3C POLYPEPTIDE 4"/>
    <property type="match status" value="1"/>
</dbReference>
<evidence type="ECO:0000259" key="2">
    <source>
        <dbReference type="Pfam" id="PF12660"/>
    </source>
</evidence>